<gene>
    <name evidence="4" type="ORF">Ahy_B06g085692</name>
</gene>
<dbReference type="PANTHER" id="PTHR21145">
    <property type="entry name" value="CHORISMATE MUTASE"/>
    <property type="match status" value="1"/>
</dbReference>
<keyword evidence="3" id="KW-0413">Isomerase</keyword>
<dbReference type="InterPro" id="IPR037039">
    <property type="entry name" value="CM_AroQ_sf_eucaryotic"/>
</dbReference>
<dbReference type="InterPro" id="IPR008238">
    <property type="entry name" value="Chorismate_mutase_AroQ_euk"/>
</dbReference>
<reference evidence="4 5" key="1">
    <citation type="submission" date="2019-01" db="EMBL/GenBank/DDBJ databases">
        <title>Sequencing of cultivated peanut Arachis hypogaea provides insights into genome evolution and oil improvement.</title>
        <authorList>
            <person name="Chen X."/>
        </authorList>
    </citation>
    <scope>NUCLEOTIDE SEQUENCE [LARGE SCALE GENOMIC DNA]</scope>
    <source>
        <strain evidence="5">cv. Fuhuasheng</strain>
        <tissue evidence="4">Leaves</tissue>
    </source>
</reference>
<dbReference type="EMBL" id="SDMP01000016">
    <property type="protein sequence ID" value="RYR05864.1"/>
    <property type="molecule type" value="Genomic_DNA"/>
</dbReference>
<comment type="catalytic activity">
    <reaction evidence="1">
        <text>chorismate = prephenate</text>
        <dbReference type="Rhea" id="RHEA:13897"/>
        <dbReference type="ChEBI" id="CHEBI:29748"/>
        <dbReference type="ChEBI" id="CHEBI:29934"/>
        <dbReference type="EC" id="5.4.99.5"/>
    </reaction>
</comment>
<evidence type="ECO:0000313" key="5">
    <source>
        <dbReference type="Proteomes" id="UP000289738"/>
    </source>
</evidence>
<organism evidence="4 5">
    <name type="scientific">Arachis hypogaea</name>
    <name type="common">Peanut</name>
    <dbReference type="NCBI Taxonomy" id="3818"/>
    <lineage>
        <taxon>Eukaryota</taxon>
        <taxon>Viridiplantae</taxon>
        <taxon>Streptophyta</taxon>
        <taxon>Embryophyta</taxon>
        <taxon>Tracheophyta</taxon>
        <taxon>Spermatophyta</taxon>
        <taxon>Magnoliopsida</taxon>
        <taxon>eudicotyledons</taxon>
        <taxon>Gunneridae</taxon>
        <taxon>Pentapetalae</taxon>
        <taxon>rosids</taxon>
        <taxon>fabids</taxon>
        <taxon>Fabales</taxon>
        <taxon>Fabaceae</taxon>
        <taxon>Papilionoideae</taxon>
        <taxon>50 kb inversion clade</taxon>
        <taxon>dalbergioids sensu lato</taxon>
        <taxon>Dalbergieae</taxon>
        <taxon>Pterocarpus clade</taxon>
        <taxon>Arachis</taxon>
    </lineage>
</organism>
<evidence type="ECO:0000256" key="2">
    <source>
        <dbReference type="ARBA" id="ARBA00012404"/>
    </source>
</evidence>
<dbReference type="EC" id="5.4.99.5" evidence="2"/>
<dbReference type="GO" id="GO:0046417">
    <property type="term" value="P:chorismate metabolic process"/>
    <property type="evidence" value="ECO:0007669"/>
    <property type="project" value="InterPro"/>
</dbReference>
<evidence type="ECO:0000313" key="4">
    <source>
        <dbReference type="EMBL" id="RYR05864.1"/>
    </source>
</evidence>
<comment type="caution">
    <text evidence="4">The sequence shown here is derived from an EMBL/GenBank/DDBJ whole genome shotgun (WGS) entry which is preliminary data.</text>
</comment>
<keyword evidence="5" id="KW-1185">Reference proteome</keyword>
<accession>A0A444YVF3</accession>
<dbReference type="UniPathway" id="UPA00120">
    <property type="reaction ID" value="UER00203"/>
</dbReference>
<dbReference type="GO" id="GO:0004106">
    <property type="term" value="F:chorismate mutase activity"/>
    <property type="evidence" value="ECO:0007669"/>
    <property type="project" value="UniProtKB-EC"/>
</dbReference>
<dbReference type="GO" id="GO:0009073">
    <property type="term" value="P:aromatic amino acid family biosynthetic process"/>
    <property type="evidence" value="ECO:0007669"/>
    <property type="project" value="InterPro"/>
</dbReference>
<name>A0A444YVF3_ARAHY</name>
<dbReference type="InterPro" id="IPR036263">
    <property type="entry name" value="Chorismate_II_sf"/>
</dbReference>
<dbReference type="GO" id="GO:0005737">
    <property type="term" value="C:cytoplasm"/>
    <property type="evidence" value="ECO:0007669"/>
    <property type="project" value="TreeGrafter"/>
</dbReference>
<dbReference type="SUPFAM" id="SSF48600">
    <property type="entry name" value="Chorismate mutase II"/>
    <property type="match status" value="1"/>
</dbReference>
<protein>
    <recommendedName>
        <fullName evidence="2">chorismate mutase</fullName>
        <ecNumber evidence="2">5.4.99.5</ecNumber>
    </recommendedName>
</protein>
<dbReference type="Gene3D" id="1.10.590.10">
    <property type="entry name" value="Chorismate mutase, AroQ class superfamily, eukaryotic"/>
    <property type="match status" value="1"/>
</dbReference>
<dbReference type="PANTHER" id="PTHR21145:SF16">
    <property type="entry name" value="CHORISMATE MUTASE"/>
    <property type="match status" value="1"/>
</dbReference>
<sequence length="84" mass="9288">MGMVKAEELSLESVKGKVYTLDSVREALIRQEDTIVFGLIERAKFLMNSRTYGREEIPGFAGSLAEFVVKNTEAVQAKVSSLGF</sequence>
<dbReference type="AlphaFoldDB" id="A0A444YVF3"/>
<proteinExistence type="predicted"/>
<evidence type="ECO:0000256" key="1">
    <source>
        <dbReference type="ARBA" id="ARBA00000824"/>
    </source>
</evidence>
<evidence type="ECO:0000256" key="3">
    <source>
        <dbReference type="ARBA" id="ARBA00023235"/>
    </source>
</evidence>
<dbReference type="Proteomes" id="UP000289738">
    <property type="component" value="Chromosome B06"/>
</dbReference>